<dbReference type="RefSeq" id="WP_316699503.1">
    <property type="nucleotide sequence ID" value="NZ_CP136336.1"/>
</dbReference>
<feature type="transmembrane region" description="Helical" evidence="1">
    <location>
        <begin position="269"/>
        <end position="288"/>
    </location>
</feature>
<keyword evidence="3" id="KW-1185">Reference proteome</keyword>
<feature type="transmembrane region" description="Helical" evidence="1">
    <location>
        <begin position="196"/>
        <end position="215"/>
    </location>
</feature>
<gene>
    <name evidence="2" type="ORF">RXV79_18270</name>
</gene>
<accession>A0ABZ0CPF9</accession>
<evidence type="ECO:0000313" key="3">
    <source>
        <dbReference type="Proteomes" id="UP001303946"/>
    </source>
</evidence>
<dbReference type="Proteomes" id="UP001303946">
    <property type="component" value="Chromosome"/>
</dbReference>
<name>A0ABZ0CPF9_9BURK</name>
<keyword evidence="1" id="KW-0472">Membrane</keyword>
<keyword evidence="1" id="KW-0812">Transmembrane</keyword>
<keyword evidence="1" id="KW-1133">Transmembrane helix</keyword>
<protein>
    <submittedName>
        <fullName evidence="2">Uncharacterized protein</fullName>
    </submittedName>
</protein>
<evidence type="ECO:0000256" key="1">
    <source>
        <dbReference type="SAM" id="Phobius"/>
    </source>
</evidence>
<reference evidence="2 3" key="1">
    <citation type="submission" date="2023-10" db="EMBL/GenBank/DDBJ databases">
        <title>Bacteria for the degradation of biodegradable plastic PBAT(Polybutylene adipate terephthalate).</title>
        <authorList>
            <person name="Weon H.-Y."/>
            <person name="Yeon J."/>
        </authorList>
    </citation>
    <scope>NUCLEOTIDE SEQUENCE [LARGE SCALE GENOMIC DNA]</scope>
    <source>
        <strain evidence="2 3">SBD 7-3</strain>
    </source>
</reference>
<dbReference type="EMBL" id="CP136336">
    <property type="protein sequence ID" value="WOB06858.1"/>
    <property type="molecule type" value="Genomic_DNA"/>
</dbReference>
<sequence length="341" mass="38413">MAEVVNIGAADSTVALPVDKKTLGEFISGLLGQPQTLERKFENSFSADHQWFLHFFSLILQRIQQQNAPEPLAFEATIQYRDKLERKVTTWQAFQHFSETQNIVSIGAKFHLALLIQFPAKPIPERQELIVSFDARDNKQSFVESLVGREPTVGSIAVEIRHTERTWADDILRLIETELNAIQVPEGRLKKQLRKLFFPLVSFSFPLMMFASMLYTEWSKRGARASAKEKILAVVTNGKPDLQSLHAKVDVLLAEAARSTEGKFGDETILIYSLLFAVLVFFAGVFLARPNPSFVVLSPAAVKNKAETLERLKRKNLWLLISMIGSVALGVIGNFVYDHIK</sequence>
<evidence type="ECO:0000313" key="2">
    <source>
        <dbReference type="EMBL" id="WOB06858.1"/>
    </source>
</evidence>
<organism evidence="2 3">
    <name type="scientific">Piscinibacter gummiphilus</name>
    <dbReference type="NCBI Taxonomy" id="946333"/>
    <lineage>
        <taxon>Bacteria</taxon>
        <taxon>Pseudomonadati</taxon>
        <taxon>Pseudomonadota</taxon>
        <taxon>Betaproteobacteria</taxon>
        <taxon>Burkholderiales</taxon>
        <taxon>Sphaerotilaceae</taxon>
        <taxon>Piscinibacter</taxon>
    </lineage>
</organism>
<feature type="transmembrane region" description="Helical" evidence="1">
    <location>
        <begin position="317"/>
        <end position="337"/>
    </location>
</feature>
<proteinExistence type="predicted"/>